<name>A0A7X3LI64_9BACL</name>
<dbReference type="PROSITE" id="PS01124">
    <property type="entry name" value="HTH_ARAC_FAMILY_2"/>
    <property type="match status" value="1"/>
</dbReference>
<dbReference type="PROSITE" id="PS50110">
    <property type="entry name" value="RESPONSE_REGULATORY"/>
    <property type="match status" value="1"/>
</dbReference>
<protein>
    <submittedName>
        <fullName evidence="11">Response regulator</fullName>
    </submittedName>
</protein>
<sequence>MYKVMIVDDEMLARVGIKSLIPWEENGFVVVKEAENGKKAYEWIMENSVDIVITDIKMPVMNGIELISQVGERKPDVKFLVLSSFDDFEYVREALKSGAEDYFIKLQMNPEQLLGQLAKVAEKLESEREQKQQTSQTGTVRSQELALVREKLLKDLIYGWIHSESEYRRRMKEAELEFPDGQVVSIVFQTGGMEIYERYRDDEIHLLNYAIVNILNEMTHDQQAYPVSVHPKEFVILSYCRPGLDYAMSLEQAGHLADSIKAALKQYLNFTVSMAISEPVPSLLEAKQSYRQAMEALGLSYAFPGGSTIYYREIKTLGGSTEAADIAKEMRKLEHFLNRYEDNQVYRTLGSIRQLLMNLHGHSLDTFKMYSAPVAYLLSSSRGGDDSGWMDQQLKQMDKWTVKSDVIQWLEQVQEEWMDGMSEDTDSSRLILSAKRYIRKNYASSLTLEAVAEYLQLSPSYFSNLFKKETGQNFIDYATNLRIEQSKILLRTTEMKVYEIGRTVGYENEHYFSRVFKKVVGCSPLHYKSDNTL</sequence>
<dbReference type="SUPFAM" id="SSF52172">
    <property type="entry name" value="CheY-like"/>
    <property type="match status" value="1"/>
</dbReference>
<dbReference type="InterPro" id="IPR011006">
    <property type="entry name" value="CheY-like_superfamily"/>
</dbReference>
<evidence type="ECO:0000256" key="6">
    <source>
        <dbReference type="ARBA" id="ARBA00023125"/>
    </source>
</evidence>
<comment type="caution">
    <text evidence="11">The sequence shown here is derived from an EMBL/GenBank/DDBJ whole genome shotgun (WGS) entry which is preliminary data.</text>
</comment>
<dbReference type="Pfam" id="PF00072">
    <property type="entry name" value="Response_reg"/>
    <property type="match status" value="1"/>
</dbReference>
<evidence type="ECO:0000256" key="8">
    <source>
        <dbReference type="PROSITE-ProRule" id="PRU00169"/>
    </source>
</evidence>
<dbReference type="InterPro" id="IPR001789">
    <property type="entry name" value="Sig_transdc_resp-reg_receiver"/>
</dbReference>
<dbReference type="GO" id="GO:0000160">
    <property type="term" value="P:phosphorelay signal transduction system"/>
    <property type="evidence" value="ECO:0007669"/>
    <property type="project" value="UniProtKB-KW"/>
</dbReference>
<dbReference type="CDD" id="cd17536">
    <property type="entry name" value="REC_YesN-like"/>
    <property type="match status" value="1"/>
</dbReference>
<dbReference type="GO" id="GO:0043565">
    <property type="term" value="F:sequence-specific DNA binding"/>
    <property type="evidence" value="ECO:0007669"/>
    <property type="project" value="InterPro"/>
</dbReference>
<organism evidence="11 12">
    <name type="scientific">Paenibacillus dendrobii</name>
    <dbReference type="NCBI Taxonomy" id="2691084"/>
    <lineage>
        <taxon>Bacteria</taxon>
        <taxon>Bacillati</taxon>
        <taxon>Bacillota</taxon>
        <taxon>Bacilli</taxon>
        <taxon>Bacillales</taxon>
        <taxon>Paenibacillaceae</taxon>
        <taxon>Paenibacillus</taxon>
    </lineage>
</organism>
<dbReference type="PANTHER" id="PTHR42713">
    <property type="entry name" value="HISTIDINE KINASE-RELATED"/>
    <property type="match status" value="1"/>
</dbReference>
<dbReference type="PRINTS" id="PR00032">
    <property type="entry name" value="HTHARAC"/>
</dbReference>
<dbReference type="PROSITE" id="PS00041">
    <property type="entry name" value="HTH_ARAC_FAMILY_1"/>
    <property type="match status" value="1"/>
</dbReference>
<dbReference type="RefSeq" id="WP_160497430.1">
    <property type="nucleotide sequence ID" value="NZ_WUBI01000001.1"/>
</dbReference>
<evidence type="ECO:0000313" key="11">
    <source>
        <dbReference type="EMBL" id="MWV43969.1"/>
    </source>
</evidence>
<evidence type="ECO:0000313" key="12">
    <source>
        <dbReference type="Proteomes" id="UP000460318"/>
    </source>
</evidence>
<dbReference type="SUPFAM" id="SSF46689">
    <property type="entry name" value="Homeodomain-like"/>
    <property type="match status" value="2"/>
</dbReference>
<feature type="domain" description="Response regulatory" evidence="10">
    <location>
        <begin position="3"/>
        <end position="120"/>
    </location>
</feature>
<dbReference type="Pfam" id="PF17853">
    <property type="entry name" value="GGDEF_2"/>
    <property type="match status" value="1"/>
</dbReference>
<evidence type="ECO:0000256" key="5">
    <source>
        <dbReference type="ARBA" id="ARBA00023015"/>
    </source>
</evidence>
<dbReference type="InterPro" id="IPR051552">
    <property type="entry name" value="HptR"/>
</dbReference>
<keyword evidence="12" id="KW-1185">Reference proteome</keyword>
<dbReference type="InterPro" id="IPR041522">
    <property type="entry name" value="CdaR_GGDEF"/>
</dbReference>
<feature type="modified residue" description="4-aspartylphosphate" evidence="8">
    <location>
        <position position="55"/>
    </location>
</feature>
<evidence type="ECO:0000256" key="2">
    <source>
        <dbReference type="ARBA" id="ARBA00022490"/>
    </source>
</evidence>
<dbReference type="InterPro" id="IPR018060">
    <property type="entry name" value="HTH_AraC"/>
</dbReference>
<evidence type="ECO:0000259" key="10">
    <source>
        <dbReference type="PROSITE" id="PS50110"/>
    </source>
</evidence>
<dbReference type="Gene3D" id="3.40.50.2300">
    <property type="match status" value="1"/>
</dbReference>
<dbReference type="PANTHER" id="PTHR42713:SF3">
    <property type="entry name" value="TRANSCRIPTIONAL REGULATORY PROTEIN HPTR"/>
    <property type="match status" value="1"/>
</dbReference>
<feature type="domain" description="HTH araC/xylS-type" evidence="9">
    <location>
        <begin position="432"/>
        <end position="530"/>
    </location>
</feature>
<evidence type="ECO:0000256" key="3">
    <source>
        <dbReference type="ARBA" id="ARBA00022553"/>
    </source>
</evidence>
<keyword evidence="2" id="KW-0963">Cytoplasm</keyword>
<comment type="subcellular location">
    <subcellularLocation>
        <location evidence="1">Cytoplasm</location>
    </subcellularLocation>
</comment>
<keyword evidence="6" id="KW-0238">DNA-binding</keyword>
<evidence type="ECO:0000256" key="7">
    <source>
        <dbReference type="ARBA" id="ARBA00023163"/>
    </source>
</evidence>
<dbReference type="Pfam" id="PF12833">
    <property type="entry name" value="HTH_18"/>
    <property type="match status" value="1"/>
</dbReference>
<keyword evidence="3 8" id="KW-0597">Phosphoprotein</keyword>
<dbReference type="SMART" id="SM00448">
    <property type="entry name" value="REC"/>
    <property type="match status" value="1"/>
</dbReference>
<dbReference type="InterPro" id="IPR020449">
    <property type="entry name" value="Tscrpt_reg_AraC-type_HTH"/>
</dbReference>
<evidence type="ECO:0000259" key="9">
    <source>
        <dbReference type="PROSITE" id="PS01124"/>
    </source>
</evidence>
<dbReference type="GO" id="GO:0005737">
    <property type="term" value="C:cytoplasm"/>
    <property type="evidence" value="ECO:0007669"/>
    <property type="project" value="UniProtKB-SubCell"/>
</dbReference>
<dbReference type="Proteomes" id="UP000460318">
    <property type="component" value="Unassembled WGS sequence"/>
</dbReference>
<dbReference type="InterPro" id="IPR018062">
    <property type="entry name" value="HTH_AraC-typ_CS"/>
</dbReference>
<keyword evidence="7" id="KW-0804">Transcription</keyword>
<dbReference type="InterPro" id="IPR009057">
    <property type="entry name" value="Homeodomain-like_sf"/>
</dbReference>
<evidence type="ECO:0000256" key="1">
    <source>
        <dbReference type="ARBA" id="ARBA00004496"/>
    </source>
</evidence>
<dbReference type="AlphaFoldDB" id="A0A7X3LI64"/>
<evidence type="ECO:0000256" key="4">
    <source>
        <dbReference type="ARBA" id="ARBA00023012"/>
    </source>
</evidence>
<keyword evidence="5" id="KW-0805">Transcription regulation</keyword>
<dbReference type="SMART" id="SM00342">
    <property type="entry name" value="HTH_ARAC"/>
    <property type="match status" value="1"/>
</dbReference>
<dbReference type="EMBL" id="WUBI01000001">
    <property type="protein sequence ID" value="MWV43969.1"/>
    <property type="molecule type" value="Genomic_DNA"/>
</dbReference>
<accession>A0A7X3LI64</accession>
<dbReference type="Gene3D" id="1.10.10.60">
    <property type="entry name" value="Homeodomain-like"/>
    <property type="match status" value="2"/>
</dbReference>
<proteinExistence type="predicted"/>
<gene>
    <name evidence="11" type="ORF">GRF59_10015</name>
</gene>
<reference evidence="11 12" key="1">
    <citation type="submission" date="2019-12" db="EMBL/GenBank/DDBJ databases">
        <title>Paenibacillus sp. nov., an endophytic bacterium isolated from the stem of Dendrobium.</title>
        <authorList>
            <person name="Zhao R."/>
        </authorList>
    </citation>
    <scope>NUCLEOTIDE SEQUENCE [LARGE SCALE GENOMIC DNA]</scope>
    <source>
        <strain evidence="11 12">HJL G12</strain>
    </source>
</reference>
<keyword evidence="4" id="KW-0902">Two-component regulatory system</keyword>
<dbReference type="GO" id="GO:0003700">
    <property type="term" value="F:DNA-binding transcription factor activity"/>
    <property type="evidence" value="ECO:0007669"/>
    <property type="project" value="InterPro"/>
</dbReference>